<reference evidence="2" key="1">
    <citation type="submission" date="2021-02" db="EMBL/GenBank/DDBJ databases">
        <authorList>
            <person name="Nowell W R."/>
        </authorList>
    </citation>
    <scope>NUCLEOTIDE SEQUENCE</scope>
</reference>
<dbReference type="EMBL" id="CAJOBA010005451">
    <property type="protein sequence ID" value="CAF3743914.1"/>
    <property type="molecule type" value="Genomic_DNA"/>
</dbReference>
<dbReference type="Proteomes" id="UP000677228">
    <property type="component" value="Unassembled WGS sequence"/>
</dbReference>
<dbReference type="EMBL" id="CAJNOK010005445">
    <property type="protein sequence ID" value="CAF0972595.1"/>
    <property type="molecule type" value="Genomic_DNA"/>
</dbReference>
<evidence type="ECO:0000313" key="1">
    <source>
        <dbReference type="EMBL" id="CAF0972595.1"/>
    </source>
</evidence>
<evidence type="ECO:0000313" key="3">
    <source>
        <dbReference type="Proteomes" id="UP000682733"/>
    </source>
</evidence>
<dbReference type="Proteomes" id="UP000682733">
    <property type="component" value="Unassembled WGS sequence"/>
</dbReference>
<sequence>MYRRRSLLNVLSQTDPVWRTIQRRVRTNLTRKDNAKGFEDYMNDMKNARYKKPNIKPRIAGWDPIRIEMLKDKIYYWCSCGYSKEQVNK</sequence>
<proteinExistence type="predicted"/>
<evidence type="ECO:0000313" key="2">
    <source>
        <dbReference type="EMBL" id="CAF3743914.1"/>
    </source>
</evidence>
<gene>
    <name evidence="1" type="ORF">OVA965_LOCUS13179</name>
    <name evidence="2" type="ORF">TMI583_LOCUS13182</name>
</gene>
<comment type="caution">
    <text evidence="2">The sequence shown here is derived from an EMBL/GenBank/DDBJ whole genome shotgun (WGS) entry which is preliminary data.</text>
</comment>
<accession>A0A8S2IL38</accession>
<name>A0A8S2IL38_9BILA</name>
<protein>
    <submittedName>
        <fullName evidence="2">Uncharacterized protein</fullName>
    </submittedName>
</protein>
<organism evidence="2 3">
    <name type="scientific">Didymodactylos carnosus</name>
    <dbReference type="NCBI Taxonomy" id="1234261"/>
    <lineage>
        <taxon>Eukaryota</taxon>
        <taxon>Metazoa</taxon>
        <taxon>Spiralia</taxon>
        <taxon>Gnathifera</taxon>
        <taxon>Rotifera</taxon>
        <taxon>Eurotatoria</taxon>
        <taxon>Bdelloidea</taxon>
        <taxon>Philodinida</taxon>
        <taxon>Philodinidae</taxon>
        <taxon>Didymodactylos</taxon>
    </lineage>
</organism>
<dbReference type="AlphaFoldDB" id="A0A8S2IL38"/>